<dbReference type="Proteomes" id="UP000182761">
    <property type="component" value="Unassembled WGS sequence"/>
</dbReference>
<gene>
    <name evidence="2" type="ORF">Ga0061079_10823</name>
</gene>
<feature type="transmembrane region" description="Helical" evidence="1">
    <location>
        <begin position="7"/>
        <end position="28"/>
    </location>
</feature>
<keyword evidence="1" id="KW-0472">Membrane</keyword>
<dbReference type="STRING" id="1586267.GCA_001418685_01383"/>
<name>A0A0X3AQJ8_9FLAO</name>
<keyword evidence="1" id="KW-0812">Transmembrane</keyword>
<dbReference type="InterPro" id="IPR032820">
    <property type="entry name" value="ATPase_put"/>
</dbReference>
<keyword evidence="3" id="KW-1185">Reference proteome</keyword>
<dbReference type="AlphaFoldDB" id="A0A0X3AQJ8"/>
<evidence type="ECO:0000256" key="1">
    <source>
        <dbReference type="SAM" id="Phobius"/>
    </source>
</evidence>
<proteinExistence type="predicted"/>
<evidence type="ECO:0000313" key="3">
    <source>
        <dbReference type="Proteomes" id="UP000182761"/>
    </source>
</evidence>
<accession>A0A0X3AQJ8</accession>
<organism evidence="2 3">
    <name type="scientific">Apibacter mensalis</name>
    <dbReference type="NCBI Taxonomy" id="1586267"/>
    <lineage>
        <taxon>Bacteria</taxon>
        <taxon>Pseudomonadati</taxon>
        <taxon>Bacteroidota</taxon>
        <taxon>Flavobacteriia</taxon>
        <taxon>Flavobacteriales</taxon>
        <taxon>Weeksellaceae</taxon>
        <taxon>Apibacter</taxon>
    </lineage>
</organism>
<protein>
    <submittedName>
        <fullName evidence="2">Putative F0F1-ATPase subunit Ca2+/Mg2+ transporter</fullName>
    </submittedName>
</protein>
<sequence length="64" mass="7362">MKDYAFYSGLGFQLMVTILLFTGIGYYLDEKYISLKPLFIIIFSLLGIGIGLINIIRQLVRKQK</sequence>
<dbReference type="EMBL" id="FCOR01000008">
    <property type="protein sequence ID" value="CVK16523.1"/>
    <property type="molecule type" value="Genomic_DNA"/>
</dbReference>
<reference evidence="2 3" key="1">
    <citation type="submission" date="2016-01" db="EMBL/GenBank/DDBJ databases">
        <authorList>
            <person name="McClelland M."/>
            <person name="Jain A."/>
            <person name="Saraogi P."/>
            <person name="Mendelson R."/>
            <person name="Westerman R."/>
            <person name="SanMiguel P."/>
            <person name="Csonka L."/>
        </authorList>
    </citation>
    <scope>NUCLEOTIDE SEQUENCE [LARGE SCALE GENOMIC DNA]</scope>
    <source>
        <strain evidence="2 3">R-53146</strain>
    </source>
</reference>
<keyword evidence="1" id="KW-1133">Transmembrane helix</keyword>
<feature type="transmembrane region" description="Helical" evidence="1">
    <location>
        <begin position="34"/>
        <end position="56"/>
    </location>
</feature>
<dbReference type="Pfam" id="PF09527">
    <property type="entry name" value="ATPase_gene1"/>
    <property type="match status" value="1"/>
</dbReference>
<evidence type="ECO:0000313" key="2">
    <source>
        <dbReference type="EMBL" id="CVK16523.1"/>
    </source>
</evidence>